<comment type="caution">
    <text evidence="3">The sequence shown here is derived from an EMBL/GenBank/DDBJ whole genome shotgun (WGS) entry which is preliminary data.</text>
</comment>
<feature type="transmembrane region" description="Helical" evidence="2">
    <location>
        <begin position="71"/>
        <end position="98"/>
    </location>
</feature>
<gene>
    <name evidence="3" type="ORF">DKX38_029324</name>
</gene>
<keyword evidence="4" id="KW-1185">Reference proteome</keyword>
<feature type="compositionally biased region" description="Low complexity" evidence="1">
    <location>
        <begin position="1"/>
        <end position="15"/>
    </location>
</feature>
<protein>
    <submittedName>
        <fullName evidence="3">Uncharacterized protein</fullName>
    </submittedName>
</protein>
<keyword evidence="2" id="KW-0472">Membrane</keyword>
<reference evidence="4" key="1">
    <citation type="journal article" date="2019" name="Gigascience">
        <title>De novo genome assembly of the endangered Acer yangbiense, a plant species with extremely small populations endemic to Yunnan Province, China.</title>
        <authorList>
            <person name="Yang J."/>
            <person name="Wariss H.M."/>
            <person name="Tao L."/>
            <person name="Zhang R."/>
            <person name="Yun Q."/>
            <person name="Hollingsworth P."/>
            <person name="Dao Z."/>
            <person name="Luo G."/>
            <person name="Guo H."/>
            <person name="Ma Y."/>
            <person name="Sun W."/>
        </authorList>
    </citation>
    <scope>NUCLEOTIDE SEQUENCE [LARGE SCALE GENOMIC DNA]</scope>
    <source>
        <strain evidence="4">cv. br00</strain>
    </source>
</reference>
<proteinExistence type="predicted"/>
<dbReference type="PANTHER" id="PTHR37198:SF1">
    <property type="entry name" value="NUCLEOLIN"/>
    <property type="match status" value="1"/>
</dbReference>
<keyword evidence="2" id="KW-0812">Transmembrane</keyword>
<dbReference type="PANTHER" id="PTHR37198">
    <property type="entry name" value="NUCLEOLIN"/>
    <property type="match status" value="1"/>
</dbReference>
<accession>A0A5N5J1B2</accession>
<evidence type="ECO:0000256" key="2">
    <source>
        <dbReference type="SAM" id="Phobius"/>
    </source>
</evidence>
<feature type="region of interest" description="Disordered" evidence="1">
    <location>
        <begin position="1"/>
        <end position="24"/>
    </location>
</feature>
<feature type="region of interest" description="Disordered" evidence="1">
    <location>
        <begin position="167"/>
        <end position="188"/>
    </location>
</feature>
<evidence type="ECO:0000313" key="4">
    <source>
        <dbReference type="Proteomes" id="UP000326939"/>
    </source>
</evidence>
<evidence type="ECO:0000256" key="1">
    <source>
        <dbReference type="SAM" id="MobiDB-lite"/>
    </source>
</evidence>
<dbReference type="EMBL" id="VDCV01000019">
    <property type="protein sequence ID" value="KAB5512296.1"/>
    <property type="molecule type" value="Genomic_DNA"/>
</dbReference>
<sequence>MHGASWSPSSVNSSVEEPDTENPEMEWDEMMNNRSKENNRYGSVSWILNKGLLVGKMILIAGFLISSAPVILPSFVVVSAIWFACSVPYGLFLASYAFTDQLMSKILPASSLEFHGTNKNIFVDDYREDDARADQFGGDIIDMEKEGGPELFLKNKNNATLVEENGFEEGVEDHKPPSKTHQAEEEDEEQVIERVSAILMEKEPIQDVRSGLSEKKDFGDSTKGGTQGNFAYVKQNLQLIRDKELVVSPPNEDAREIADESGLDLFDDRQAVGPQCSYTNYRNPEGSEQSSYKAYEVTLPTTVDGSKCTGITPENGIHLAAGDAKVLYSEEKIWKQIRAIRTIMGYKASVRGTCIEELKALYVFTGVEPPDSFRDPSDLAEVNDKVKFLMTIVGVK</sequence>
<feature type="transmembrane region" description="Helical" evidence="2">
    <location>
        <begin position="44"/>
        <end position="65"/>
    </location>
</feature>
<organism evidence="3 4">
    <name type="scientific">Salix brachista</name>
    <dbReference type="NCBI Taxonomy" id="2182728"/>
    <lineage>
        <taxon>Eukaryota</taxon>
        <taxon>Viridiplantae</taxon>
        <taxon>Streptophyta</taxon>
        <taxon>Embryophyta</taxon>
        <taxon>Tracheophyta</taxon>
        <taxon>Spermatophyta</taxon>
        <taxon>Magnoliopsida</taxon>
        <taxon>eudicotyledons</taxon>
        <taxon>Gunneridae</taxon>
        <taxon>Pentapetalae</taxon>
        <taxon>rosids</taxon>
        <taxon>fabids</taxon>
        <taxon>Malpighiales</taxon>
        <taxon>Salicaceae</taxon>
        <taxon>Saliceae</taxon>
        <taxon>Salix</taxon>
    </lineage>
</organism>
<dbReference type="Proteomes" id="UP000326939">
    <property type="component" value="Chromosome 19"/>
</dbReference>
<keyword evidence="2" id="KW-1133">Transmembrane helix</keyword>
<dbReference type="AlphaFoldDB" id="A0A5N5J1B2"/>
<evidence type="ECO:0000313" key="3">
    <source>
        <dbReference type="EMBL" id="KAB5512296.1"/>
    </source>
</evidence>
<name>A0A5N5J1B2_9ROSI</name>